<gene>
    <name evidence="2" type="ORF">OH76DRAFT_872874</name>
</gene>
<accession>A0A371DRN4</accession>
<dbReference type="Proteomes" id="UP000256964">
    <property type="component" value="Unassembled WGS sequence"/>
</dbReference>
<dbReference type="OrthoDB" id="2140489at2759"/>
<dbReference type="PANTHER" id="PTHR36986">
    <property type="entry name" value="UPF0643 PROTEIN PB2B2.08"/>
    <property type="match status" value="1"/>
</dbReference>
<feature type="region of interest" description="Disordered" evidence="1">
    <location>
        <begin position="15"/>
        <end position="54"/>
    </location>
</feature>
<evidence type="ECO:0000313" key="2">
    <source>
        <dbReference type="EMBL" id="RDX55171.1"/>
    </source>
</evidence>
<reference evidence="2 3" key="1">
    <citation type="journal article" date="2018" name="Biotechnol. Biofuels">
        <title>Integrative visual omics of the white-rot fungus Polyporus brumalis exposes the biotechnological potential of its oxidative enzymes for delignifying raw plant biomass.</title>
        <authorList>
            <person name="Miyauchi S."/>
            <person name="Rancon A."/>
            <person name="Drula E."/>
            <person name="Hage H."/>
            <person name="Chaduli D."/>
            <person name="Favel A."/>
            <person name="Grisel S."/>
            <person name="Henrissat B."/>
            <person name="Herpoel-Gimbert I."/>
            <person name="Ruiz-Duenas F.J."/>
            <person name="Chevret D."/>
            <person name="Hainaut M."/>
            <person name="Lin J."/>
            <person name="Wang M."/>
            <person name="Pangilinan J."/>
            <person name="Lipzen A."/>
            <person name="Lesage-Meessen L."/>
            <person name="Navarro D."/>
            <person name="Riley R."/>
            <person name="Grigoriev I.V."/>
            <person name="Zhou S."/>
            <person name="Raouche S."/>
            <person name="Rosso M.N."/>
        </authorList>
    </citation>
    <scope>NUCLEOTIDE SEQUENCE [LARGE SCALE GENOMIC DNA]</scope>
    <source>
        <strain evidence="2 3">BRFM 1820</strain>
    </source>
</reference>
<keyword evidence="3" id="KW-1185">Reference proteome</keyword>
<evidence type="ECO:0000256" key="1">
    <source>
        <dbReference type="SAM" id="MobiDB-lite"/>
    </source>
</evidence>
<dbReference type="AlphaFoldDB" id="A0A371DRN4"/>
<organism evidence="2 3">
    <name type="scientific">Lentinus brumalis</name>
    <dbReference type="NCBI Taxonomy" id="2498619"/>
    <lineage>
        <taxon>Eukaryota</taxon>
        <taxon>Fungi</taxon>
        <taxon>Dikarya</taxon>
        <taxon>Basidiomycota</taxon>
        <taxon>Agaricomycotina</taxon>
        <taxon>Agaricomycetes</taxon>
        <taxon>Polyporales</taxon>
        <taxon>Polyporaceae</taxon>
        <taxon>Lentinus</taxon>
    </lineage>
</organism>
<dbReference type="EMBL" id="KZ857383">
    <property type="protein sequence ID" value="RDX55171.1"/>
    <property type="molecule type" value="Genomic_DNA"/>
</dbReference>
<feature type="compositionally biased region" description="Basic and acidic residues" evidence="1">
    <location>
        <begin position="40"/>
        <end position="49"/>
    </location>
</feature>
<proteinExistence type="predicted"/>
<sequence>MSQVAVAAPIALPASTDDILSPPMDASKPSNDTEQTLADKPAKEARDPHVLPTFTSRSQSPILYLPPLLSSLPVGVVHPGYPVSSPAFSSPSAPRPLATDTRLPSIDPVSLSLHRALHNFRPVTEEYAAVPYSEAFNWEELELPEDEEREWYCVAFRSKRKEGSDGGREYMHGVCRRVPYSHPLLIALYEADKKAHEEAVSNGGLILYWYGTPHPTTGLNLATCIWQSRAHAAAANSRPHHIRAMKLAAASYERYELERYRLQKVKGERRVRVQPYDGGDVGW</sequence>
<evidence type="ECO:0000313" key="3">
    <source>
        <dbReference type="Proteomes" id="UP000256964"/>
    </source>
</evidence>
<dbReference type="PANTHER" id="PTHR36986:SF1">
    <property type="entry name" value="UPF0643 PROTEIN PB2B2.08"/>
    <property type="match status" value="1"/>
</dbReference>
<name>A0A371DRN4_9APHY</name>
<protein>
    <submittedName>
        <fullName evidence="2">Uncharacterized protein</fullName>
    </submittedName>
</protein>